<dbReference type="AlphaFoldDB" id="A0A0N1H220"/>
<proteinExistence type="predicted"/>
<organism evidence="2 3">
    <name type="scientific">Cyphellophora attinorum</name>
    <dbReference type="NCBI Taxonomy" id="1664694"/>
    <lineage>
        <taxon>Eukaryota</taxon>
        <taxon>Fungi</taxon>
        <taxon>Dikarya</taxon>
        <taxon>Ascomycota</taxon>
        <taxon>Pezizomycotina</taxon>
        <taxon>Eurotiomycetes</taxon>
        <taxon>Chaetothyriomycetidae</taxon>
        <taxon>Chaetothyriales</taxon>
        <taxon>Cyphellophoraceae</taxon>
        <taxon>Cyphellophora</taxon>
    </lineage>
</organism>
<dbReference type="VEuPathDB" id="FungiDB:AB675_1375"/>
<dbReference type="PANTHER" id="PTHR32487">
    <property type="entry name" value="3-OXO-DELTA(4,5)-STEROID 5-BETA-REDUCTASE"/>
    <property type="match status" value="1"/>
</dbReference>
<dbReference type="EMBL" id="LFJN01000044">
    <property type="protein sequence ID" value="KPI35124.1"/>
    <property type="molecule type" value="Genomic_DNA"/>
</dbReference>
<dbReference type="InterPro" id="IPR055222">
    <property type="entry name" value="PRISE-like_Rossmann-fold"/>
</dbReference>
<evidence type="ECO:0000313" key="3">
    <source>
        <dbReference type="Proteomes" id="UP000038010"/>
    </source>
</evidence>
<dbReference type="GeneID" id="28733139"/>
<dbReference type="Proteomes" id="UP000038010">
    <property type="component" value="Unassembled WGS sequence"/>
</dbReference>
<name>A0A0N1H220_9EURO</name>
<dbReference type="PANTHER" id="PTHR32487:SF29">
    <property type="entry name" value="NAD-DEPENDENT EPIMERASE_DEHYDRATASE DOMAIN-CONTAINING PROTEIN"/>
    <property type="match status" value="1"/>
</dbReference>
<comment type="caution">
    <text evidence="2">The sequence shown here is derived from an EMBL/GenBank/DDBJ whole genome shotgun (WGS) entry which is preliminary data.</text>
</comment>
<dbReference type="CDD" id="cd08948">
    <property type="entry name" value="5beta-POR_like_SDR_a"/>
    <property type="match status" value="1"/>
</dbReference>
<feature type="domain" description="PRISE-like Rossmann-fold" evidence="1">
    <location>
        <begin position="29"/>
        <end position="307"/>
    </location>
</feature>
<accession>A0A0N1H220</accession>
<sequence length="436" mass="48426">MAPEQVIYSRGLYHGLPTFHQHEGRQYTALVLGASGITGAYITRALSRSPHWKTIFAVSRSKPHEQALPDHVVHVPIDLLSEPDEIAEAFEHNNVAPDYVFFAAYIQPKTKPGEALGSNMAEIERINVLLLRNLLSALEIAHISPKRILLQTGAKHYGVHLGPTLTPMEESDPRYLRAPNFYFPQEDLLWNWCQRLAVEWNVTRPGFIVGAVPNAAMNKAYGLAVYASVQAELGAELDYPGSVIAWEAEKHLSAAELIGYHAEWAVLTDAAKNEALNIADDSMFTYAKFWPTLASWYGLKYGVPGPTKESITMPVAPPPRGFGGPGKIDFAWSFQEWARRDDVQAAWKRLGTKHGLVKSPFDDITGVFGILDGDISSPWARSISMGKSRKLGWHGYVDSHEAIFATINELAELKMVPPVPKAFGQRVRYVGYQPID</sequence>
<dbReference type="Pfam" id="PF22917">
    <property type="entry name" value="PRISE"/>
    <property type="match status" value="1"/>
</dbReference>
<dbReference type="InterPro" id="IPR036291">
    <property type="entry name" value="NAD(P)-bd_dom_sf"/>
</dbReference>
<gene>
    <name evidence="2" type="ORF">AB675_1375</name>
</gene>
<dbReference type="SUPFAM" id="SSF51735">
    <property type="entry name" value="NAD(P)-binding Rossmann-fold domains"/>
    <property type="match status" value="1"/>
</dbReference>
<keyword evidence="3" id="KW-1185">Reference proteome</keyword>
<dbReference type="STRING" id="1664694.A0A0N1H220"/>
<dbReference type="Gene3D" id="3.40.50.720">
    <property type="entry name" value="NAD(P)-binding Rossmann-like Domain"/>
    <property type="match status" value="1"/>
</dbReference>
<reference evidence="2 3" key="1">
    <citation type="submission" date="2015-06" db="EMBL/GenBank/DDBJ databases">
        <title>Draft genome of the ant-associated black yeast Phialophora attae CBS 131958.</title>
        <authorList>
            <person name="Moreno L.F."/>
            <person name="Stielow B.J."/>
            <person name="de Hoog S."/>
            <person name="Vicente V.A."/>
            <person name="Weiss V.A."/>
            <person name="de Vries M."/>
            <person name="Cruz L.M."/>
            <person name="Souza E.M."/>
        </authorList>
    </citation>
    <scope>NUCLEOTIDE SEQUENCE [LARGE SCALE GENOMIC DNA]</scope>
    <source>
        <strain evidence="2 3">CBS 131958</strain>
    </source>
</reference>
<evidence type="ECO:0000259" key="1">
    <source>
        <dbReference type="Pfam" id="PF22917"/>
    </source>
</evidence>
<protein>
    <recommendedName>
        <fullName evidence="1">PRISE-like Rossmann-fold domain-containing protein</fullName>
    </recommendedName>
</protein>
<dbReference type="RefSeq" id="XP_017995087.1">
    <property type="nucleotide sequence ID" value="XM_018141259.1"/>
</dbReference>
<dbReference type="OrthoDB" id="1731983at2759"/>
<evidence type="ECO:0000313" key="2">
    <source>
        <dbReference type="EMBL" id="KPI35124.1"/>
    </source>
</evidence>